<protein>
    <submittedName>
        <fullName evidence="1">Uncharacterized protein</fullName>
    </submittedName>
</protein>
<dbReference type="AlphaFoldDB" id="A0A1V4L1B8"/>
<dbReference type="Proteomes" id="UP000190648">
    <property type="component" value="Unassembled WGS sequence"/>
</dbReference>
<evidence type="ECO:0000313" key="2">
    <source>
        <dbReference type="Proteomes" id="UP000190648"/>
    </source>
</evidence>
<proteinExistence type="predicted"/>
<accession>A0A1V4L1B8</accession>
<gene>
    <name evidence="1" type="ORF">AV530_008620</name>
</gene>
<keyword evidence="2" id="KW-1185">Reference proteome</keyword>
<sequence length="82" mass="9510">MFAVQRRGGLGCGSRFLRAPSSRKALLCGGRERNGSASREEEEAVLAGVVWIWRRLLKQSPDTIRLREEQRWISCFFRDRNE</sequence>
<name>A0A1V4L1B8_PATFA</name>
<organism evidence="1 2">
    <name type="scientific">Patagioenas fasciata monilis</name>
    <dbReference type="NCBI Taxonomy" id="372326"/>
    <lineage>
        <taxon>Eukaryota</taxon>
        <taxon>Metazoa</taxon>
        <taxon>Chordata</taxon>
        <taxon>Craniata</taxon>
        <taxon>Vertebrata</taxon>
        <taxon>Euteleostomi</taxon>
        <taxon>Archelosauria</taxon>
        <taxon>Archosauria</taxon>
        <taxon>Dinosauria</taxon>
        <taxon>Saurischia</taxon>
        <taxon>Theropoda</taxon>
        <taxon>Coelurosauria</taxon>
        <taxon>Aves</taxon>
        <taxon>Neognathae</taxon>
        <taxon>Neoaves</taxon>
        <taxon>Columbimorphae</taxon>
        <taxon>Columbiformes</taxon>
        <taxon>Columbidae</taxon>
        <taxon>Patagioenas</taxon>
    </lineage>
</organism>
<comment type="caution">
    <text evidence="1">The sequence shown here is derived from an EMBL/GenBank/DDBJ whole genome shotgun (WGS) entry which is preliminary data.</text>
</comment>
<reference evidence="1 2" key="1">
    <citation type="submission" date="2016-02" db="EMBL/GenBank/DDBJ databases">
        <title>Band-tailed pigeon sequencing and assembly.</title>
        <authorList>
            <person name="Soares A.E."/>
            <person name="Novak B.J."/>
            <person name="Rice E.S."/>
            <person name="O'Connell B."/>
            <person name="Chang D."/>
            <person name="Weber S."/>
            <person name="Shapiro B."/>
        </authorList>
    </citation>
    <scope>NUCLEOTIDE SEQUENCE [LARGE SCALE GENOMIC DNA]</scope>
    <source>
        <strain evidence="1">BTP2013</strain>
        <tissue evidence="1">Blood</tissue>
    </source>
</reference>
<evidence type="ECO:0000313" key="1">
    <source>
        <dbReference type="EMBL" id="OPJ90426.1"/>
    </source>
</evidence>
<dbReference type="EMBL" id="LSYS01000242">
    <property type="protein sequence ID" value="OPJ90426.1"/>
    <property type="molecule type" value="Genomic_DNA"/>
</dbReference>